<keyword evidence="2" id="KW-0812">Transmembrane</keyword>
<evidence type="ECO:0000313" key="5">
    <source>
        <dbReference type="Proteomes" id="UP000236520"/>
    </source>
</evidence>
<feature type="signal peptide" evidence="3">
    <location>
        <begin position="1"/>
        <end position="27"/>
    </location>
</feature>
<organism evidence="4 5">
    <name type="scientific">Streptomyces malaysiensis</name>
    <dbReference type="NCBI Taxonomy" id="92644"/>
    <lineage>
        <taxon>Bacteria</taxon>
        <taxon>Bacillati</taxon>
        <taxon>Actinomycetota</taxon>
        <taxon>Actinomycetes</taxon>
        <taxon>Kitasatosporales</taxon>
        <taxon>Streptomycetaceae</taxon>
        <taxon>Streptomyces</taxon>
        <taxon>Streptomyces violaceusniger group</taxon>
    </lineage>
</organism>
<evidence type="ECO:0000313" key="4">
    <source>
        <dbReference type="EMBL" id="PNG90084.1"/>
    </source>
</evidence>
<proteinExistence type="predicted"/>
<evidence type="ECO:0008006" key="6">
    <source>
        <dbReference type="Google" id="ProtNLM"/>
    </source>
</evidence>
<evidence type="ECO:0000256" key="3">
    <source>
        <dbReference type="SAM" id="SignalP"/>
    </source>
</evidence>
<keyword evidence="3" id="KW-0732">Signal</keyword>
<dbReference type="AlphaFoldDB" id="A0A2J7YQ01"/>
<evidence type="ECO:0000256" key="2">
    <source>
        <dbReference type="SAM" id="Phobius"/>
    </source>
</evidence>
<dbReference type="InterPro" id="IPR022395">
    <property type="entry name" value="CHP03773_ABC_transptr-like"/>
</dbReference>
<gene>
    <name evidence="4" type="ORF">SMF913_25549</name>
</gene>
<dbReference type="NCBIfam" id="NF038134">
    <property type="entry name" value="choice_anch_M"/>
    <property type="match status" value="1"/>
</dbReference>
<keyword evidence="2" id="KW-0472">Membrane</keyword>
<dbReference type="InterPro" id="IPR022435">
    <property type="entry name" value="Surface-anchored_actinobac"/>
</dbReference>
<feature type="transmembrane region" description="Helical" evidence="2">
    <location>
        <begin position="270"/>
        <end position="289"/>
    </location>
</feature>
<feature type="region of interest" description="Disordered" evidence="1">
    <location>
        <begin position="230"/>
        <end position="267"/>
    </location>
</feature>
<sequence length="314" mass="33715">MNTTTMRTGARASVLALLVACTPALSAAAESPAPGAGAEAMPDTGTGRTVIADGHVDIGPRFDHGRWTVQIRDDTTKPATWRETADVVLHVKDTAKIEVPESKEFGFLGTPGDPVWLLPQVQQAGVLWPGWNSQEPEVAASVDREVNWRLTSVKGPGDFVLFLNGSFGTPKILFDGRKELPQETGIEVNSHVHGNWAFTEPGTYLLDVRMSAKTKDGKSHRSERTLRFSVGPQDPRRAFVAKSPAEKRTTPPIDADTAEPSDTNGPAAPLWWGAGVAAAVVAVAATLTWRRGRNRGRTAPSRAENAAREEGEGQ</sequence>
<dbReference type="NCBIfam" id="TIGR03769">
    <property type="entry name" value="P_ac_wall_RPT"/>
    <property type="match status" value="1"/>
</dbReference>
<dbReference type="RefSeq" id="WP_250850789.1">
    <property type="nucleotide sequence ID" value="NZ_LJIW01000002.1"/>
</dbReference>
<feature type="compositionally biased region" description="Basic and acidic residues" evidence="1">
    <location>
        <begin position="305"/>
        <end position="314"/>
    </location>
</feature>
<reference evidence="4 5" key="1">
    <citation type="submission" date="2015-09" db="EMBL/GenBank/DDBJ databases">
        <title>Genome sequence, genome mining and natural product profiling of a biocontrol bacterium Streptomyces malaysiensis F913.</title>
        <authorList>
            <person name="Xu Y."/>
            <person name="Wei J."/>
            <person name="Xie J."/>
            <person name="Li T."/>
            <person name="Zhou Z."/>
        </authorList>
    </citation>
    <scope>NUCLEOTIDE SEQUENCE [LARGE SCALE GENOMIC DNA]</scope>
    <source>
        <strain evidence="4 5">F913</strain>
    </source>
</reference>
<dbReference type="EMBL" id="LJIW01000002">
    <property type="protein sequence ID" value="PNG90084.1"/>
    <property type="molecule type" value="Genomic_DNA"/>
</dbReference>
<accession>A0A2J7YQ01</accession>
<keyword evidence="2" id="KW-1133">Transmembrane helix</keyword>
<feature type="region of interest" description="Disordered" evidence="1">
    <location>
        <begin position="289"/>
        <end position="314"/>
    </location>
</feature>
<protein>
    <recommendedName>
        <fullName evidence="6">ABC transporter-associated repeat protein</fullName>
    </recommendedName>
</protein>
<dbReference type="NCBIfam" id="TIGR03773">
    <property type="entry name" value="anch_rpt_wall"/>
    <property type="match status" value="1"/>
</dbReference>
<name>A0A2J7YQ01_STRMQ</name>
<keyword evidence="5" id="KW-1185">Reference proteome</keyword>
<feature type="chain" id="PRO_5038402924" description="ABC transporter-associated repeat protein" evidence="3">
    <location>
        <begin position="28"/>
        <end position="314"/>
    </location>
</feature>
<evidence type="ECO:0000256" key="1">
    <source>
        <dbReference type="SAM" id="MobiDB-lite"/>
    </source>
</evidence>
<comment type="caution">
    <text evidence="4">The sequence shown here is derived from an EMBL/GenBank/DDBJ whole genome shotgun (WGS) entry which is preliminary data.</text>
</comment>
<dbReference type="Proteomes" id="UP000236520">
    <property type="component" value="Unassembled WGS sequence"/>
</dbReference>